<dbReference type="AlphaFoldDB" id="A0A6A3G094"/>
<evidence type="ECO:0000256" key="2">
    <source>
        <dbReference type="SAM" id="Phobius"/>
    </source>
</evidence>
<dbReference type="OrthoDB" id="118905at2759"/>
<keyword evidence="2" id="KW-0812">Transmembrane</keyword>
<evidence type="ECO:0000313" key="6">
    <source>
        <dbReference type="EMBL" id="KAE9259716.1"/>
    </source>
</evidence>
<dbReference type="Proteomes" id="UP000429607">
    <property type="component" value="Unassembled WGS sequence"/>
</dbReference>
<dbReference type="EMBL" id="QXFV01012274">
    <property type="protein sequence ID" value="KAE8951844.1"/>
    <property type="molecule type" value="Genomic_DNA"/>
</dbReference>
<sequence>MTALMGSSGAFKTTPMDGMQNTPLSISHMMATGYIGDVLNIKYEEVWSNFGCVFIYVFVFRFLSLPALRYINHQKR</sequence>
<comment type="caution">
    <text evidence="5">The sequence shown here is derived from an EMBL/GenBank/DDBJ whole genome shotgun (WGS) entry which is preliminary data.</text>
</comment>
<keyword evidence="2" id="KW-0472">Membrane</keyword>
<protein>
    <recommendedName>
        <fullName evidence="3">CDR ABC transporter domain-containing protein</fullName>
    </recommendedName>
</protein>
<evidence type="ECO:0000259" key="3">
    <source>
        <dbReference type="Pfam" id="PF06422"/>
    </source>
</evidence>
<keyword evidence="8" id="KW-1185">Reference proteome</keyword>
<evidence type="ECO:0000313" key="9">
    <source>
        <dbReference type="Proteomes" id="UP000435112"/>
    </source>
</evidence>
<dbReference type="Pfam" id="PF06422">
    <property type="entry name" value="PDR_CDR"/>
    <property type="match status" value="1"/>
</dbReference>
<reference evidence="7 9" key="1">
    <citation type="submission" date="2018-09" db="EMBL/GenBank/DDBJ databases">
        <title>Genomic investigation of the strawberry pathogen Phytophthora fragariae indicates pathogenicity is determined by transcriptional variation in three key races.</title>
        <authorList>
            <person name="Adams T.M."/>
            <person name="Armitage A.D."/>
            <person name="Sobczyk M.K."/>
            <person name="Bates H.J."/>
            <person name="Dunwell J.M."/>
            <person name="Nellist C.F."/>
            <person name="Harrison R.J."/>
        </authorList>
    </citation>
    <scope>NUCLEOTIDE SEQUENCE [LARGE SCALE GENOMIC DNA]</scope>
    <source>
        <strain evidence="5 7">SCRP249</strain>
        <strain evidence="4 9">SCRP324</strain>
        <strain evidence="6 8">SCRP333</strain>
    </source>
</reference>
<dbReference type="GO" id="GO:0042626">
    <property type="term" value="F:ATPase-coupled transmembrane transporter activity"/>
    <property type="evidence" value="ECO:0007669"/>
    <property type="project" value="InterPro"/>
</dbReference>
<feature type="domain" description="CDR ABC transporter" evidence="3">
    <location>
        <begin position="32"/>
        <end position="75"/>
    </location>
</feature>
<dbReference type="GO" id="GO:0016020">
    <property type="term" value="C:membrane"/>
    <property type="evidence" value="ECO:0007669"/>
    <property type="project" value="InterPro"/>
</dbReference>
<dbReference type="EMBL" id="QXFT01012016">
    <property type="protein sequence ID" value="KAE9259716.1"/>
    <property type="molecule type" value="Genomic_DNA"/>
</dbReference>
<dbReference type="EMBL" id="QXFU01012221">
    <property type="protein sequence ID" value="KAE8951809.1"/>
    <property type="molecule type" value="Genomic_DNA"/>
</dbReference>
<keyword evidence="1" id="KW-0813">Transport</keyword>
<evidence type="ECO:0000313" key="7">
    <source>
        <dbReference type="Proteomes" id="UP000429607"/>
    </source>
</evidence>
<accession>A0A6A3G094</accession>
<gene>
    <name evidence="5" type="ORF">PR001_g33554</name>
    <name evidence="4" type="ORF">PR002_g32855</name>
    <name evidence="6" type="ORF">PR003_g34668</name>
</gene>
<proteinExistence type="predicted"/>
<organism evidence="5 7">
    <name type="scientific">Phytophthora rubi</name>
    <dbReference type="NCBI Taxonomy" id="129364"/>
    <lineage>
        <taxon>Eukaryota</taxon>
        <taxon>Sar</taxon>
        <taxon>Stramenopiles</taxon>
        <taxon>Oomycota</taxon>
        <taxon>Peronosporomycetes</taxon>
        <taxon>Peronosporales</taxon>
        <taxon>Peronosporaceae</taxon>
        <taxon>Phytophthora</taxon>
    </lineage>
</organism>
<feature type="transmembrane region" description="Helical" evidence="2">
    <location>
        <begin position="46"/>
        <end position="68"/>
    </location>
</feature>
<name>A0A6A3G094_9STRA</name>
<evidence type="ECO:0000313" key="4">
    <source>
        <dbReference type="EMBL" id="KAE8951809.1"/>
    </source>
</evidence>
<dbReference type="Proteomes" id="UP000434957">
    <property type="component" value="Unassembled WGS sequence"/>
</dbReference>
<dbReference type="InterPro" id="IPR010929">
    <property type="entry name" value="PDR_CDR_ABC"/>
</dbReference>
<evidence type="ECO:0000313" key="5">
    <source>
        <dbReference type="EMBL" id="KAE8951844.1"/>
    </source>
</evidence>
<evidence type="ECO:0000256" key="1">
    <source>
        <dbReference type="ARBA" id="ARBA00022448"/>
    </source>
</evidence>
<evidence type="ECO:0000313" key="8">
    <source>
        <dbReference type="Proteomes" id="UP000434957"/>
    </source>
</evidence>
<dbReference type="GO" id="GO:0005524">
    <property type="term" value="F:ATP binding"/>
    <property type="evidence" value="ECO:0007669"/>
    <property type="project" value="InterPro"/>
</dbReference>
<keyword evidence="2" id="KW-1133">Transmembrane helix</keyword>
<dbReference type="Proteomes" id="UP000435112">
    <property type="component" value="Unassembled WGS sequence"/>
</dbReference>